<protein>
    <submittedName>
        <fullName evidence="1">Uncharacterized protein</fullName>
    </submittedName>
</protein>
<organism evidence="1 2">
    <name type="scientific">Deinococcus humi</name>
    <dbReference type="NCBI Taxonomy" id="662880"/>
    <lineage>
        <taxon>Bacteria</taxon>
        <taxon>Thermotogati</taxon>
        <taxon>Deinococcota</taxon>
        <taxon>Deinococci</taxon>
        <taxon>Deinococcales</taxon>
        <taxon>Deinococcaceae</taxon>
        <taxon>Deinococcus</taxon>
    </lineage>
</organism>
<dbReference type="EMBL" id="JACHFL010000001">
    <property type="protein sequence ID" value="MBB5361343.1"/>
    <property type="molecule type" value="Genomic_DNA"/>
</dbReference>
<comment type="caution">
    <text evidence="1">The sequence shown here is derived from an EMBL/GenBank/DDBJ whole genome shotgun (WGS) entry which is preliminary data.</text>
</comment>
<gene>
    <name evidence="1" type="ORF">HNQ08_000414</name>
</gene>
<dbReference type="RefSeq" id="WP_184127428.1">
    <property type="nucleotide sequence ID" value="NZ_JACHFL010000001.1"/>
</dbReference>
<dbReference type="AlphaFoldDB" id="A0A7W8JR64"/>
<keyword evidence="2" id="KW-1185">Reference proteome</keyword>
<evidence type="ECO:0000313" key="2">
    <source>
        <dbReference type="Proteomes" id="UP000552709"/>
    </source>
</evidence>
<reference evidence="1 2" key="1">
    <citation type="submission" date="2020-08" db="EMBL/GenBank/DDBJ databases">
        <title>Genomic Encyclopedia of Type Strains, Phase IV (KMG-IV): sequencing the most valuable type-strain genomes for metagenomic binning, comparative biology and taxonomic classification.</title>
        <authorList>
            <person name="Goeker M."/>
        </authorList>
    </citation>
    <scope>NUCLEOTIDE SEQUENCE [LARGE SCALE GENOMIC DNA]</scope>
    <source>
        <strain evidence="1 2">DSM 27939</strain>
    </source>
</reference>
<evidence type="ECO:0000313" key="1">
    <source>
        <dbReference type="EMBL" id="MBB5361343.1"/>
    </source>
</evidence>
<sequence>MSIEVKEVQRPTIGRIVHFVLANGQHRAAMVTNAWDSPSDHPDHCNLTVFLDQSNDLEVHRDALGANIVRVYAKNNLHAGIASDLNNGTLAAGSVRQDEADKAPGTWHWPERA</sequence>
<accession>A0A7W8JR64</accession>
<proteinExistence type="predicted"/>
<name>A0A7W8JR64_9DEIO</name>
<dbReference type="Proteomes" id="UP000552709">
    <property type="component" value="Unassembled WGS sequence"/>
</dbReference>